<dbReference type="EMBL" id="JALNUB010000006">
    <property type="protein sequence ID" value="MCK8142477.1"/>
    <property type="molecule type" value="Genomic_DNA"/>
</dbReference>
<evidence type="ECO:0000313" key="1">
    <source>
        <dbReference type="EMBL" id="MCK8142477.1"/>
    </source>
</evidence>
<dbReference type="Proteomes" id="UP001139260">
    <property type="component" value="Unassembled WGS sequence"/>
</dbReference>
<proteinExistence type="predicted"/>
<dbReference type="AlphaFoldDB" id="A0A9X2BLX8"/>
<sequence length="333" mass="39961">MIDNIKIMNLDFNPEFILNNYKWKVVNFDHDEISELNFKKGWQTNITNKSRMFSLRMLLTENLKAKTYTLSINGSIRKWYFDKNSRKDLNYFEFVDCIEILGGKLGLKKGEIWTKFKVTKLEIGITLLLKSFNNDILNCFVKYRNAERDDKNCTTVYFKFNNYILKIYDKYLEIMQKQQTDLNKNIINKFLFFRFEISIKKISGTSFNKNYNELSLLKSNWNMFPNELKKYLGNIKFVDTISKEKTITEKISYNDFIKWKIYSEMKSNGIYRTIMDFNEKVLPNNKSKYFNDLMDNYKSFVASEKDYKAIILLELEKKTNRLYNKGNIRYIAI</sequence>
<organism evidence="1 2">
    <name type="scientific">Flavobacterium pygoscelis</name>
    <dbReference type="NCBI Taxonomy" id="2893176"/>
    <lineage>
        <taxon>Bacteria</taxon>
        <taxon>Pseudomonadati</taxon>
        <taxon>Bacteroidota</taxon>
        <taxon>Flavobacteriia</taxon>
        <taxon>Flavobacteriales</taxon>
        <taxon>Flavobacteriaceae</taxon>
        <taxon>Flavobacterium</taxon>
    </lineage>
</organism>
<evidence type="ECO:0000313" key="2">
    <source>
        <dbReference type="Proteomes" id="UP001139260"/>
    </source>
</evidence>
<protein>
    <submittedName>
        <fullName evidence="1">Uncharacterized protein</fullName>
    </submittedName>
</protein>
<accession>A0A9X2BLX8</accession>
<comment type="caution">
    <text evidence="1">The sequence shown here is derived from an EMBL/GenBank/DDBJ whole genome shotgun (WGS) entry which is preliminary data.</text>
</comment>
<name>A0A9X2BLX8_9FLAO</name>
<reference evidence="1" key="1">
    <citation type="submission" date="2022-04" db="EMBL/GenBank/DDBJ databases">
        <title>Flavobacterium pygoscelis sp. nov. isolated from Chinstrap chick (Pygoscelis antarcticus).</title>
        <authorList>
            <person name="Irgang R."/>
            <person name="Poblete-Morales M."/>
            <person name="Avendano-Herrera R."/>
        </authorList>
    </citation>
    <scope>NUCLEOTIDE SEQUENCE</scope>
    <source>
        <strain evidence="1">I-SCBP12n</strain>
    </source>
</reference>
<gene>
    <name evidence="1" type="ORF">MW871_11295</name>
</gene>
<keyword evidence="2" id="KW-1185">Reference proteome</keyword>
<dbReference type="RefSeq" id="WP_248428583.1">
    <property type="nucleotide sequence ID" value="NZ_JALNUB010000006.1"/>
</dbReference>